<name>A0ABP0UER7_9BRYO</name>
<feature type="compositionally biased region" description="Basic and acidic residues" evidence="1">
    <location>
        <begin position="225"/>
        <end position="255"/>
    </location>
</feature>
<dbReference type="EMBL" id="OZ019894">
    <property type="protein sequence ID" value="CAK9216651.1"/>
    <property type="molecule type" value="Genomic_DNA"/>
</dbReference>
<reference evidence="2" key="1">
    <citation type="submission" date="2024-02" db="EMBL/GenBank/DDBJ databases">
        <authorList>
            <consortium name="ELIXIR-Norway"/>
            <consortium name="Elixir Norway"/>
        </authorList>
    </citation>
    <scope>NUCLEOTIDE SEQUENCE</scope>
</reference>
<keyword evidence="3" id="KW-1185">Reference proteome</keyword>
<feature type="compositionally biased region" description="Basic residues" evidence="1">
    <location>
        <begin position="809"/>
        <end position="819"/>
    </location>
</feature>
<gene>
    <name evidence="2" type="ORF">CSSPTR1EN2_LOCUS13577</name>
</gene>
<feature type="compositionally biased region" description="Basic and acidic residues" evidence="1">
    <location>
        <begin position="621"/>
        <end position="632"/>
    </location>
</feature>
<dbReference type="Proteomes" id="UP001497512">
    <property type="component" value="Chromosome 2"/>
</dbReference>
<feature type="region of interest" description="Disordered" evidence="1">
    <location>
        <begin position="809"/>
        <end position="833"/>
    </location>
</feature>
<feature type="compositionally biased region" description="Polar residues" evidence="1">
    <location>
        <begin position="86"/>
        <end position="117"/>
    </location>
</feature>
<evidence type="ECO:0000256" key="1">
    <source>
        <dbReference type="SAM" id="MobiDB-lite"/>
    </source>
</evidence>
<sequence>MGGAPSRAEEVKIVHAGKHIDEYFGPGVSVAEFMLSSSHGGTPEVCRCPSTVWAPEVALMRGNRFFFIVPFYTFFHLVRRQSCNGMSTTSTTPCIVRRSNSGSASSEPRQSADSSFSGEHEKVVASTTTIASLDAPASCHTVLYKSPMRMQIVNETSSKIRPALREHQHRRSSDHKETVVVREKVMQPKSSSKWHQEGFRLNLAMETHNTTHRIPKNSLNRVLHKLSDDKRERSSAIDKGRNTESLRERSIEDAVRGSAGKTGIEDAAVGAAASQRRLKLADHLDDERRDVLRGLQEHQNTHHGRSDKEEMRRKRYTAAGGMVVPSSCNVEAGASAKLSPPPADQRLSALCVARFTKVARCERNAYVVPRNTLKHEERNPSSLAMVMRSDSRIKNSTGSTVTTASGSSRGHPIKIAYNNVFEKGRVADKERDHETSTRVERLKLATRSADWISCTWSCNDATRHSSSQVRRRGLHLSPYLVEEAVKDRKRALQLQLQENGKILDRRKSAEMQVNRRTKDNWNTESTAEDVAVENSTWQSKKHEYIVEFEGDDMRSEVAYNEENLDSRSLPDVHLFQHLHQLYTGSISISDILSSDQLARINEVAKAPGRSSSSSSSHKLRHTSDPIVEKHKELDRKRTSILLKMLQTGKAQLGTSEAMKTYNNLKRVSKRREQAAARDSSMTQSKLPSSSSSSETLSRRPKLAEYFNTSTSIMQTSRDHHYTIARKNNLALSHTCAKSVLESQDNTPSRITSTFTDHNLMGEEFDLPIMNNQSFKTSTLTEDNLSSFEHSLAFPSLFVPDATMLRYRRRSSRRSRRHRGQWQPHLATLNECSP</sequence>
<evidence type="ECO:0000313" key="3">
    <source>
        <dbReference type="Proteomes" id="UP001497512"/>
    </source>
</evidence>
<feature type="region of interest" description="Disordered" evidence="1">
    <location>
        <begin position="603"/>
        <end position="632"/>
    </location>
</feature>
<feature type="compositionally biased region" description="Low complexity" evidence="1">
    <location>
        <begin position="679"/>
        <end position="695"/>
    </location>
</feature>
<proteinExistence type="predicted"/>
<feature type="region of interest" description="Disordered" evidence="1">
    <location>
        <begin position="661"/>
        <end position="700"/>
    </location>
</feature>
<accession>A0ABP0UER7</accession>
<feature type="region of interest" description="Disordered" evidence="1">
    <location>
        <begin position="86"/>
        <end position="120"/>
    </location>
</feature>
<protein>
    <submittedName>
        <fullName evidence="2">Uncharacterized protein</fullName>
    </submittedName>
</protein>
<organism evidence="2 3">
    <name type="scientific">Sphagnum troendelagicum</name>
    <dbReference type="NCBI Taxonomy" id="128251"/>
    <lineage>
        <taxon>Eukaryota</taxon>
        <taxon>Viridiplantae</taxon>
        <taxon>Streptophyta</taxon>
        <taxon>Embryophyta</taxon>
        <taxon>Bryophyta</taxon>
        <taxon>Sphagnophytina</taxon>
        <taxon>Sphagnopsida</taxon>
        <taxon>Sphagnales</taxon>
        <taxon>Sphagnaceae</taxon>
        <taxon>Sphagnum</taxon>
    </lineage>
</organism>
<feature type="region of interest" description="Disordered" evidence="1">
    <location>
        <begin position="221"/>
        <end position="261"/>
    </location>
</feature>
<evidence type="ECO:0000313" key="2">
    <source>
        <dbReference type="EMBL" id="CAK9216651.1"/>
    </source>
</evidence>